<organism evidence="1 2">
    <name type="scientific">Rubrivirga litoralis</name>
    <dbReference type="NCBI Taxonomy" id="3075598"/>
    <lineage>
        <taxon>Bacteria</taxon>
        <taxon>Pseudomonadati</taxon>
        <taxon>Rhodothermota</taxon>
        <taxon>Rhodothermia</taxon>
        <taxon>Rhodothermales</taxon>
        <taxon>Rubricoccaceae</taxon>
        <taxon>Rubrivirga</taxon>
    </lineage>
</organism>
<feature type="non-terminal residue" evidence="1">
    <location>
        <position position="71"/>
    </location>
</feature>
<name>A0ABU3BVD6_9BACT</name>
<dbReference type="Proteomes" id="UP001267426">
    <property type="component" value="Unassembled WGS sequence"/>
</dbReference>
<comment type="caution">
    <text evidence="1">The sequence shown here is derived from an EMBL/GenBank/DDBJ whole genome shotgun (WGS) entry which is preliminary data.</text>
</comment>
<keyword evidence="2" id="KW-1185">Reference proteome</keyword>
<accession>A0ABU3BVD6</accession>
<sequence length="71" mass="8127">MTTLPIPVRDETADAFRSAPPATQEWIAHFIDAYFERAGRTRREKAEALKRTMDELSAEAQANGWTEEMNE</sequence>
<protein>
    <submittedName>
        <fullName evidence="1">Uncharacterized protein</fullName>
    </submittedName>
</protein>
<proteinExistence type="predicted"/>
<dbReference type="RefSeq" id="WP_311665973.1">
    <property type="nucleotide sequence ID" value="NZ_JAVRHT010000068.1"/>
</dbReference>
<reference evidence="1 2" key="1">
    <citation type="submission" date="2023-09" db="EMBL/GenBank/DDBJ databases">
        <authorList>
            <person name="Rey-Velasco X."/>
        </authorList>
    </citation>
    <scope>NUCLEOTIDE SEQUENCE [LARGE SCALE GENOMIC DNA]</scope>
    <source>
        <strain evidence="1 2">F394</strain>
    </source>
</reference>
<evidence type="ECO:0000313" key="1">
    <source>
        <dbReference type="EMBL" id="MDT0633256.1"/>
    </source>
</evidence>
<evidence type="ECO:0000313" key="2">
    <source>
        <dbReference type="Proteomes" id="UP001267426"/>
    </source>
</evidence>
<gene>
    <name evidence="1" type="ORF">RM540_15990</name>
</gene>
<dbReference type="EMBL" id="JAVRHT010000068">
    <property type="protein sequence ID" value="MDT0633256.1"/>
    <property type="molecule type" value="Genomic_DNA"/>
</dbReference>